<dbReference type="GO" id="GO:0030638">
    <property type="term" value="P:polyketide metabolic process"/>
    <property type="evidence" value="ECO:0007669"/>
    <property type="project" value="InterPro"/>
</dbReference>
<evidence type="ECO:0000313" key="1">
    <source>
        <dbReference type="EMBL" id="KKM17192.1"/>
    </source>
</evidence>
<feature type="non-terminal residue" evidence="1">
    <location>
        <position position="1"/>
    </location>
</feature>
<dbReference type="InterPro" id="IPR032710">
    <property type="entry name" value="NTF2-like_dom_sf"/>
</dbReference>
<dbReference type="PANTHER" id="PTHR38436">
    <property type="entry name" value="POLYKETIDE CYCLASE SNOAL-LIKE DOMAIN"/>
    <property type="match status" value="1"/>
</dbReference>
<dbReference type="InterPro" id="IPR009959">
    <property type="entry name" value="Cyclase_SnoaL-like"/>
</dbReference>
<comment type="caution">
    <text evidence="1">The sequence shown here is derived from an EMBL/GenBank/DDBJ whole genome shotgun (WGS) entry which is preliminary data.</text>
</comment>
<organism evidence="1">
    <name type="scientific">marine sediment metagenome</name>
    <dbReference type="NCBI Taxonomy" id="412755"/>
    <lineage>
        <taxon>unclassified sequences</taxon>
        <taxon>metagenomes</taxon>
        <taxon>ecological metagenomes</taxon>
    </lineage>
</organism>
<dbReference type="SUPFAM" id="SSF54427">
    <property type="entry name" value="NTF2-like"/>
    <property type="match status" value="1"/>
</dbReference>
<dbReference type="AlphaFoldDB" id="A0A0F9HPV8"/>
<sequence length="133" mass="15057">VVMEELKGWDNQDVERVISVMAPDGTYQDMTQPPAHGHDEIREFGRKWVSGAPDFKVHVEQFVIQGDTVVNRGVISGTMKGEFWGMPATGKSFDLPYCQVAKVKEGKIVRIWDFSDSATMAYQVGWQEKPTYE</sequence>
<protein>
    <recommendedName>
        <fullName evidence="2">SnoaL-like domain-containing protein</fullName>
    </recommendedName>
</protein>
<reference evidence="1" key="1">
    <citation type="journal article" date="2015" name="Nature">
        <title>Complex archaea that bridge the gap between prokaryotes and eukaryotes.</title>
        <authorList>
            <person name="Spang A."/>
            <person name="Saw J.H."/>
            <person name="Jorgensen S.L."/>
            <person name="Zaremba-Niedzwiedzka K."/>
            <person name="Martijn J."/>
            <person name="Lind A.E."/>
            <person name="van Eijk R."/>
            <person name="Schleper C."/>
            <person name="Guy L."/>
            <person name="Ettema T.J."/>
        </authorList>
    </citation>
    <scope>NUCLEOTIDE SEQUENCE</scope>
</reference>
<dbReference type="Pfam" id="PF07366">
    <property type="entry name" value="SnoaL"/>
    <property type="match status" value="1"/>
</dbReference>
<gene>
    <name evidence="1" type="ORF">LCGC14_1678270</name>
</gene>
<dbReference type="PANTHER" id="PTHR38436:SF1">
    <property type="entry name" value="ESTER CYCLASE"/>
    <property type="match status" value="1"/>
</dbReference>
<accession>A0A0F9HPV8</accession>
<dbReference type="EMBL" id="LAZR01014508">
    <property type="protein sequence ID" value="KKM17192.1"/>
    <property type="molecule type" value="Genomic_DNA"/>
</dbReference>
<dbReference type="Gene3D" id="3.10.450.50">
    <property type="match status" value="1"/>
</dbReference>
<proteinExistence type="predicted"/>
<evidence type="ECO:0008006" key="2">
    <source>
        <dbReference type="Google" id="ProtNLM"/>
    </source>
</evidence>
<name>A0A0F9HPV8_9ZZZZ</name>